<dbReference type="AlphaFoldDB" id="A0A2L0UFK2"/>
<feature type="transmembrane region" description="Helical" evidence="2">
    <location>
        <begin position="198"/>
        <end position="218"/>
    </location>
</feature>
<dbReference type="Proteomes" id="UP000239187">
    <property type="component" value="Chromosome"/>
</dbReference>
<protein>
    <recommendedName>
        <fullName evidence="5">Type II secretion system protein GspF domain-containing protein</fullName>
    </recommendedName>
</protein>
<evidence type="ECO:0008006" key="5">
    <source>
        <dbReference type="Google" id="ProtNLM"/>
    </source>
</evidence>
<accession>A0A2L0UFK2</accession>
<dbReference type="PANTHER" id="PTHR35007">
    <property type="entry name" value="INTEGRAL MEMBRANE PROTEIN-RELATED"/>
    <property type="match status" value="1"/>
</dbReference>
<evidence type="ECO:0000256" key="1">
    <source>
        <dbReference type="SAM" id="MobiDB-lite"/>
    </source>
</evidence>
<keyword evidence="2" id="KW-0812">Transmembrane</keyword>
<keyword evidence="2" id="KW-0472">Membrane</keyword>
<name>A0A2L0UFK2_9MICC</name>
<evidence type="ECO:0000256" key="2">
    <source>
        <dbReference type="SAM" id="Phobius"/>
    </source>
</evidence>
<keyword evidence="2" id="KW-1133">Transmembrane helix</keyword>
<reference evidence="3 4" key="1">
    <citation type="submission" date="2017-11" db="EMBL/GenBank/DDBJ databases">
        <title>Draft genome of Arthrobacter agilis strain UMCV2, a plant growth-promoting rhizobacterium and biocontrol capacity of phytopathogenic fungi.</title>
        <authorList>
            <person name="Martinez-Camara R."/>
            <person name="Santoyo G."/>
            <person name="Moreno-Hagelsieb G."/>
            <person name="Valencia-Cantero E."/>
        </authorList>
    </citation>
    <scope>NUCLEOTIDE SEQUENCE [LARGE SCALE GENOMIC DNA]</scope>
    <source>
        <strain evidence="3 4">UMCV2</strain>
    </source>
</reference>
<dbReference type="PANTHER" id="PTHR35007:SF4">
    <property type="entry name" value="CONSERVED TRANSMEMBRANE PROTEIN-RELATED"/>
    <property type="match status" value="1"/>
</dbReference>
<sequence>MTGVVVAILLALAGTVLVLPTTGRSGRRAPGTTTRPARTGSTPVEAGVSRPDRPWRSRRPAVDLHELPLFVHQLAGLLRAGRPPHVLWADIEAVYADGSSTFAAAVRPMIATARRAADLGLGVPDALRQGAAHRSNGAGVSSSAAHVDRLWIDLAGCFEVAGRSGAPLAGILEHYAAQLDAHLDGLSARDTALAGPRATVVLLSWLPAVGLVLGFALGTNPLEVLTASPPGRLALVAGAVLMIASRMWSRWLVQRAGGGSP</sequence>
<dbReference type="RefSeq" id="WP_208739184.1">
    <property type="nucleotide sequence ID" value="NZ_CP024915.1"/>
</dbReference>
<dbReference type="EMBL" id="CP024915">
    <property type="protein sequence ID" value="AUZ87998.1"/>
    <property type="molecule type" value="Genomic_DNA"/>
</dbReference>
<evidence type="ECO:0000313" key="3">
    <source>
        <dbReference type="EMBL" id="AUZ87998.1"/>
    </source>
</evidence>
<feature type="region of interest" description="Disordered" evidence="1">
    <location>
        <begin position="22"/>
        <end position="56"/>
    </location>
</feature>
<feature type="transmembrane region" description="Helical" evidence="2">
    <location>
        <begin position="230"/>
        <end position="248"/>
    </location>
</feature>
<proteinExistence type="predicted"/>
<organism evidence="3 4">
    <name type="scientific">Arthrobacter agilis</name>
    <dbReference type="NCBI Taxonomy" id="37921"/>
    <lineage>
        <taxon>Bacteria</taxon>
        <taxon>Bacillati</taxon>
        <taxon>Actinomycetota</taxon>
        <taxon>Actinomycetes</taxon>
        <taxon>Micrococcales</taxon>
        <taxon>Micrococcaceae</taxon>
        <taxon>Arthrobacter</taxon>
    </lineage>
</organism>
<gene>
    <name evidence="3" type="ORF">CVO76_10440</name>
</gene>
<evidence type="ECO:0000313" key="4">
    <source>
        <dbReference type="Proteomes" id="UP000239187"/>
    </source>
</evidence>
<feature type="compositionally biased region" description="Low complexity" evidence="1">
    <location>
        <begin position="22"/>
        <end position="43"/>
    </location>
</feature>